<dbReference type="EMBL" id="KX356033">
    <property type="protein sequence ID" value="APT41469.1"/>
    <property type="molecule type" value="Genomic_DNA"/>
</dbReference>
<evidence type="ECO:0000256" key="11">
    <source>
        <dbReference type="ARBA" id="ARBA00023027"/>
    </source>
</evidence>
<evidence type="ECO:0000256" key="5">
    <source>
        <dbReference type="ARBA" id="ARBA00022448"/>
    </source>
</evidence>
<keyword evidence="10 16" id="KW-1133">Transmembrane helix</keyword>
<evidence type="ECO:0000256" key="12">
    <source>
        <dbReference type="ARBA" id="ARBA00023128"/>
    </source>
</evidence>
<evidence type="ECO:0000256" key="9">
    <source>
        <dbReference type="ARBA" id="ARBA00022982"/>
    </source>
</evidence>
<proteinExistence type="inferred from homology"/>
<dbReference type="GO" id="GO:0031966">
    <property type="term" value="C:mitochondrial membrane"/>
    <property type="evidence" value="ECO:0007669"/>
    <property type="project" value="UniProtKB-SubCell"/>
</dbReference>
<dbReference type="AlphaFoldDB" id="A0A343AWB3"/>
<evidence type="ECO:0000313" key="17">
    <source>
        <dbReference type="EMBL" id="APT41469.1"/>
    </source>
</evidence>
<evidence type="ECO:0000256" key="3">
    <source>
        <dbReference type="ARBA" id="ARBA00012944"/>
    </source>
</evidence>
<dbReference type="GO" id="GO:0008137">
    <property type="term" value="F:NADH dehydrogenase (ubiquinone) activity"/>
    <property type="evidence" value="ECO:0007669"/>
    <property type="project" value="UniProtKB-EC"/>
</dbReference>
<gene>
    <name evidence="17" type="primary">ND6</name>
</gene>
<keyword evidence="9" id="KW-0249">Electron transport</keyword>
<evidence type="ECO:0000256" key="8">
    <source>
        <dbReference type="ARBA" id="ARBA00022967"/>
    </source>
</evidence>
<keyword evidence="11" id="KW-0520">NAD</keyword>
<accession>A0A343AWB3</accession>
<dbReference type="PANTHER" id="PTHR11435:SF1">
    <property type="entry name" value="NADH-UBIQUINONE OXIDOREDUCTASE CHAIN 6"/>
    <property type="match status" value="1"/>
</dbReference>
<feature type="transmembrane region" description="Helical" evidence="16">
    <location>
        <begin position="21"/>
        <end position="43"/>
    </location>
</feature>
<keyword evidence="5" id="KW-0813">Transport</keyword>
<feature type="transmembrane region" description="Helical" evidence="16">
    <location>
        <begin position="84"/>
        <end position="102"/>
    </location>
</feature>
<comment type="catalytic activity">
    <reaction evidence="15">
        <text>a ubiquinone + NADH + 5 H(+)(in) = a ubiquinol + NAD(+) + 4 H(+)(out)</text>
        <dbReference type="Rhea" id="RHEA:29091"/>
        <dbReference type="Rhea" id="RHEA-COMP:9565"/>
        <dbReference type="Rhea" id="RHEA-COMP:9566"/>
        <dbReference type="ChEBI" id="CHEBI:15378"/>
        <dbReference type="ChEBI" id="CHEBI:16389"/>
        <dbReference type="ChEBI" id="CHEBI:17976"/>
        <dbReference type="ChEBI" id="CHEBI:57540"/>
        <dbReference type="ChEBI" id="CHEBI:57945"/>
        <dbReference type="EC" id="7.1.1.2"/>
    </reaction>
</comment>
<dbReference type="PANTHER" id="PTHR11435">
    <property type="entry name" value="NADH UBIQUINONE OXIDOREDUCTASE SUBUNIT ND6"/>
    <property type="match status" value="1"/>
</dbReference>
<keyword evidence="7 16" id="KW-0812">Transmembrane</keyword>
<evidence type="ECO:0000256" key="15">
    <source>
        <dbReference type="ARBA" id="ARBA00049551"/>
    </source>
</evidence>
<geneLocation type="mitochondrion" evidence="17"/>
<reference evidence="17" key="1">
    <citation type="submission" date="2016-05" db="EMBL/GenBank/DDBJ databases">
        <title>Phylogenomics of neotropical sand flies (Diptera, Psychodidae): an assessment of the genome skimming approach.</title>
        <authorList>
            <person name="Kocher A."/>
            <person name="Verschuren P."/>
            <person name="Gantier J.-C."/>
            <person name="Jeziorski C."/>
            <person name="Girod R."/>
            <person name="Murienne J."/>
        </authorList>
    </citation>
    <scope>NUCLEOTIDE SEQUENCE</scope>
</reference>
<protein>
    <recommendedName>
        <fullName evidence="4">NADH-ubiquinone oxidoreductase chain 6</fullName>
        <ecNumber evidence="3">7.1.1.2</ecNumber>
    </recommendedName>
    <alternativeName>
        <fullName evidence="14">NADH dehydrogenase subunit 6</fullName>
    </alternativeName>
</protein>
<dbReference type="EC" id="7.1.1.2" evidence="3"/>
<evidence type="ECO:0000256" key="14">
    <source>
        <dbReference type="ARBA" id="ARBA00031019"/>
    </source>
</evidence>
<evidence type="ECO:0000256" key="6">
    <source>
        <dbReference type="ARBA" id="ARBA00022660"/>
    </source>
</evidence>
<sequence>MLNFLISSLSLFMTNLFMFMSHPLAMGLMLLMQTLLISLILGLTMKTFWFSYILFLTFMGGMLILFIYITSLASNEMFSFSSKMFINLICLMSFMMILLMFIDKLLFTQYFYNKEMTSVINWKNLIKENMLNLNKFYNFPTNIIMLMMIIYLLLTLIVIVKITNINLGPLRTTF</sequence>
<evidence type="ECO:0000256" key="4">
    <source>
        <dbReference type="ARBA" id="ARBA00021095"/>
    </source>
</evidence>
<comment type="similarity">
    <text evidence="2">Belongs to the complex I subunit 6 family.</text>
</comment>
<evidence type="ECO:0000256" key="2">
    <source>
        <dbReference type="ARBA" id="ARBA00005698"/>
    </source>
</evidence>
<dbReference type="InterPro" id="IPR050269">
    <property type="entry name" value="ComplexI_Subunit6"/>
</dbReference>
<evidence type="ECO:0000256" key="1">
    <source>
        <dbReference type="ARBA" id="ARBA00004225"/>
    </source>
</evidence>
<evidence type="ECO:0000256" key="10">
    <source>
        <dbReference type="ARBA" id="ARBA00022989"/>
    </source>
</evidence>
<keyword evidence="13 16" id="KW-0472">Membrane</keyword>
<keyword evidence="6" id="KW-0679">Respiratory chain</keyword>
<feature type="transmembrane region" description="Helical" evidence="16">
    <location>
        <begin position="139"/>
        <end position="160"/>
    </location>
</feature>
<evidence type="ECO:0000256" key="7">
    <source>
        <dbReference type="ARBA" id="ARBA00022692"/>
    </source>
</evidence>
<comment type="subcellular location">
    <subcellularLocation>
        <location evidence="1">Mitochondrion membrane</location>
        <topology evidence="1">Multi-pass membrane protein</topology>
    </subcellularLocation>
</comment>
<organism evidence="17">
    <name type="scientific">Evandromyia infraspinosa</name>
    <dbReference type="NCBI Taxonomy" id="474172"/>
    <lineage>
        <taxon>Eukaryota</taxon>
        <taxon>Metazoa</taxon>
        <taxon>Ecdysozoa</taxon>
        <taxon>Arthropoda</taxon>
        <taxon>Hexapoda</taxon>
        <taxon>Insecta</taxon>
        <taxon>Pterygota</taxon>
        <taxon>Neoptera</taxon>
        <taxon>Endopterygota</taxon>
        <taxon>Diptera</taxon>
        <taxon>Nematocera</taxon>
        <taxon>Psychodoidea</taxon>
        <taxon>Psychodidae</taxon>
        <taxon>Evandromyia</taxon>
    </lineage>
</organism>
<keyword evidence="12 17" id="KW-0496">Mitochondrion</keyword>
<name>A0A343AWB3_9DIPT</name>
<evidence type="ECO:0000256" key="16">
    <source>
        <dbReference type="SAM" id="Phobius"/>
    </source>
</evidence>
<evidence type="ECO:0000256" key="13">
    <source>
        <dbReference type="ARBA" id="ARBA00023136"/>
    </source>
</evidence>
<keyword evidence="8" id="KW-1278">Translocase</keyword>
<feature type="transmembrane region" description="Helical" evidence="16">
    <location>
        <begin position="49"/>
        <end position="72"/>
    </location>
</feature>